<dbReference type="InterPro" id="IPR014825">
    <property type="entry name" value="DNA_alkylation"/>
</dbReference>
<dbReference type="EMBL" id="QICS01000001">
    <property type="protein sequence ID" value="PXV96192.1"/>
    <property type="molecule type" value="Genomic_DNA"/>
</dbReference>
<dbReference type="SUPFAM" id="SSF48371">
    <property type="entry name" value="ARM repeat"/>
    <property type="match status" value="1"/>
</dbReference>
<comment type="caution">
    <text evidence="1">The sequence shown here is derived from an EMBL/GenBank/DDBJ whole genome shotgun (WGS) entry which is preliminary data.</text>
</comment>
<evidence type="ECO:0000313" key="2">
    <source>
        <dbReference type="Proteomes" id="UP000247523"/>
    </source>
</evidence>
<dbReference type="Gene3D" id="1.25.10.90">
    <property type="match status" value="1"/>
</dbReference>
<name>A0A318EVD3_9FIRM</name>
<dbReference type="RefSeq" id="WP_110290344.1">
    <property type="nucleotide sequence ID" value="NZ_QICS01000001.1"/>
</dbReference>
<dbReference type="CDD" id="cd06561">
    <property type="entry name" value="AlkD_like"/>
    <property type="match status" value="1"/>
</dbReference>
<proteinExistence type="predicted"/>
<accession>A0A318EVD3</accession>
<evidence type="ECO:0000313" key="1">
    <source>
        <dbReference type="EMBL" id="PXV96192.1"/>
    </source>
</evidence>
<dbReference type="PANTHER" id="PTHR34070">
    <property type="entry name" value="ARMADILLO-TYPE FOLD"/>
    <property type="match status" value="1"/>
</dbReference>
<reference evidence="1 2" key="1">
    <citation type="submission" date="2018-05" db="EMBL/GenBank/DDBJ databases">
        <title>Genomic Encyclopedia of Type Strains, Phase IV (KMG-IV): sequencing the most valuable type-strain genomes for metagenomic binning, comparative biology and taxonomic classification.</title>
        <authorList>
            <person name="Goeker M."/>
        </authorList>
    </citation>
    <scope>NUCLEOTIDE SEQUENCE [LARGE SCALE GENOMIC DNA]</scope>
    <source>
        <strain evidence="1 2">DSM 28816</strain>
    </source>
</reference>
<organism evidence="1 2">
    <name type="scientific">Lachnotalea glycerini</name>
    <dbReference type="NCBI Taxonomy" id="1763509"/>
    <lineage>
        <taxon>Bacteria</taxon>
        <taxon>Bacillati</taxon>
        <taxon>Bacillota</taxon>
        <taxon>Clostridia</taxon>
        <taxon>Lachnospirales</taxon>
        <taxon>Lachnospiraceae</taxon>
        <taxon>Lachnotalea</taxon>
    </lineage>
</organism>
<dbReference type="Proteomes" id="UP000247523">
    <property type="component" value="Unassembled WGS sequence"/>
</dbReference>
<dbReference type="AlphaFoldDB" id="A0A318EVD3"/>
<dbReference type="InterPro" id="IPR016024">
    <property type="entry name" value="ARM-type_fold"/>
</dbReference>
<gene>
    <name evidence="1" type="ORF">C8E03_101827</name>
</gene>
<protein>
    <submittedName>
        <fullName evidence="1">3-methyladenine DNA glycosylase AlkD</fullName>
    </submittedName>
</protein>
<dbReference type="PANTHER" id="PTHR34070:SF1">
    <property type="entry name" value="DNA ALKYLATION REPAIR PROTEIN"/>
    <property type="match status" value="1"/>
</dbReference>
<dbReference type="Pfam" id="PF08713">
    <property type="entry name" value="DNA_alkylation"/>
    <property type="match status" value="1"/>
</dbReference>
<sequence>MNLIYDIWTNIEYKEYLKYLKTFADKDYRDFQISLMPNVKNILGIKMPALRKISNEVLKGNWRSFLELCSSTYYEEITVKGLIIGMCNVSFLEYTHLIDNYSLLINNWVTCDTFCTGLKSINNYPIEFWIYIESLFKSKNPWQVRMSLVIIQNFYLNDNYINQILLKIDNVHHEFYYVKMALAWLISSAYIKYPGITYGYLTNNTLDVWTYNKTLEKILESRDVTNEQKLMIIPLKKVKNHNYRLSR</sequence>